<feature type="transmembrane region" description="Helical" evidence="2">
    <location>
        <begin position="306"/>
        <end position="324"/>
    </location>
</feature>
<dbReference type="InterPro" id="IPR018253">
    <property type="entry name" value="DnaJ_domain_CS"/>
</dbReference>
<evidence type="ECO:0000313" key="4">
    <source>
        <dbReference type="EMBL" id="MFD1645290.1"/>
    </source>
</evidence>
<feature type="transmembrane region" description="Helical" evidence="2">
    <location>
        <begin position="336"/>
        <end position="353"/>
    </location>
</feature>
<dbReference type="PRINTS" id="PR00625">
    <property type="entry name" value="JDOMAIN"/>
</dbReference>
<dbReference type="Pfam" id="PF00226">
    <property type="entry name" value="DnaJ"/>
    <property type="match status" value="1"/>
</dbReference>
<feature type="transmembrane region" description="Helical" evidence="2">
    <location>
        <begin position="387"/>
        <end position="406"/>
    </location>
</feature>
<dbReference type="InterPro" id="IPR052763">
    <property type="entry name" value="DnaJ_C4"/>
</dbReference>
<dbReference type="EMBL" id="JBHUDO010000002">
    <property type="protein sequence ID" value="MFD1645290.1"/>
    <property type="molecule type" value="Genomic_DNA"/>
</dbReference>
<feature type="compositionally biased region" description="Low complexity" evidence="1">
    <location>
        <begin position="90"/>
        <end position="208"/>
    </location>
</feature>
<dbReference type="AlphaFoldDB" id="A0ABD6DIW2"/>
<accession>A0ABD6DIW2</accession>
<gene>
    <name evidence="4" type="ORF">ACFSBL_06305</name>
</gene>
<dbReference type="PANTHER" id="PTHR44825:SF1">
    <property type="entry name" value="DNAJ HOMOLOG SUBFAMILY C MEMBER 4"/>
    <property type="match status" value="1"/>
</dbReference>
<protein>
    <submittedName>
        <fullName evidence="4">DnaJ domain-containing protein</fullName>
    </submittedName>
</protein>
<evidence type="ECO:0000256" key="1">
    <source>
        <dbReference type="SAM" id="MobiDB-lite"/>
    </source>
</evidence>
<dbReference type="InterPro" id="IPR036869">
    <property type="entry name" value="J_dom_sf"/>
</dbReference>
<evidence type="ECO:0000259" key="3">
    <source>
        <dbReference type="PROSITE" id="PS50076"/>
    </source>
</evidence>
<name>A0ABD6DIW2_9EURY</name>
<dbReference type="SUPFAM" id="SSF46565">
    <property type="entry name" value="Chaperone J-domain"/>
    <property type="match status" value="1"/>
</dbReference>
<organism evidence="4 5">
    <name type="scientific">Haloarchaeobius litoreus</name>
    <dbReference type="NCBI Taxonomy" id="755306"/>
    <lineage>
        <taxon>Archaea</taxon>
        <taxon>Methanobacteriati</taxon>
        <taxon>Methanobacteriota</taxon>
        <taxon>Stenosarchaea group</taxon>
        <taxon>Halobacteria</taxon>
        <taxon>Halobacteriales</taxon>
        <taxon>Halorubellaceae</taxon>
        <taxon>Haloarchaeobius</taxon>
    </lineage>
</organism>
<comment type="caution">
    <text evidence="4">The sequence shown here is derived from an EMBL/GenBank/DDBJ whole genome shotgun (WGS) entry which is preliminary data.</text>
</comment>
<proteinExistence type="predicted"/>
<keyword evidence="2" id="KW-0472">Membrane</keyword>
<dbReference type="PROSITE" id="PS00636">
    <property type="entry name" value="DNAJ_1"/>
    <property type="match status" value="1"/>
</dbReference>
<feature type="domain" description="J" evidence="3">
    <location>
        <begin position="7"/>
        <end position="71"/>
    </location>
</feature>
<keyword evidence="2" id="KW-1133">Transmembrane helix</keyword>
<dbReference type="InterPro" id="IPR001623">
    <property type="entry name" value="DnaJ_domain"/>
</dbReference>
<feature type="region of interest" description="Disordered" evidence="1">
    <location>
        <begin position="79"/>
        <end position="210"/>
    </location>
</feature>
<evidence type="ECO:0000256" key="2">
    <source>
        <dbReference type="SAM" id="Phobius"/>
    </source>
</evidence>
<keyword evidence="5" id="KW-1185">Reference proteome</keyword>
<dbReference type="Gene3D" id="1.10.287.110">
    <property type="entry name" value="DnaJ domain"/>
    <property type="match status" value="1"/>
</dbReference>
<dbReference type="CDD" id="cd06257">
    <property type="entry name" value="DnaJ"/>
    <property type="match status" value="1"/>
</dbReference>
<dbReference type="SMART" id="SM00271">
    <property type="entry name" value="DnaJ"/>
    <property type="match status" value="1"/>
</dbReference>
<evidence type="ECO:0000313" key="5">
    <source>
        <dbReference type="Proteomes" id="UP001597034"/>
    </source>
</evidence>
<keyword evidence="2" id="KW-0812">Transmembrane</keyword>
<dbReference type="PROSITE" id="PS50076">
    <property type="entry name" value="DNAJ_2"/>
    <property type="match status" value="1"/>
</dbReference>
<dbReference type="PANTHER" id="PTHR44825">
    <property type="match status" value="1"/>
</dbReference>
<sequence>MADDDMDFYELLEIDEDASQDEVKEAFRSKVREYHPDLNDDPDAPAQFNALKKAYETLNDSSERNAYDRLGHRDYVAKRIGGFPSGDIWGSRSSESGDSADSTSRSSGSSGGSRTTSRPTGSTRSSSSRSSGSRSGSSRSGSSRSSGSRSSAGSAAQSATSNTSQRTSRSRSSATGSASSQSSGGSTASTSTNGGHATTGTRTSPATGTGTGGWTDNALFNWWNDLSLGWPLMLSAVLLYVGGLVQYGLAHEGGLSTLADRLRAAGTDTAALQAALVESRHGLTQPATFIVEAGALVTEPPLPTQQWYGVLAGLVGVTVLAFGLNRAFRARRPYKWVTINETVGVSLAVAIAAGAYGGPLLAGALVMPLVYLVIIRHTRMAFQFKPTYLYVVGVSAPLVGLVLDAAEAAPMLAVDLAVMVLPLLSVVILLLSAFVRPKVAARF</sequence>
<reference evidence="4 5" key="1">
    <citation type="journal article" date="2019" name="Int. J. Syst. Evol. Microbiol.">
        <title>The Global Catalogue of Microorganisms (GCM) 10K type strain sequencing project: providing services to taxonomists for standard genome sequencing and annotation.</title>
        <authorList>
            <consortium name="The Broad Institute Genomics Platform"/>
            <consortium name="The Broad Institute Genome Sequencing Center for Infectious Disease"/>
            <person name="Wu L."/>
            <person name="Ma J."/>
        </authorList>
    </citation>
    <scope>NUCLEOTIDE SEQUENCE [LARGE SCALE GENOMIC DNA]</scope>
    <source>
        <strain evidence="4 5">CGMCC 1.10390</strain>
    </source>
</reference>
<feature type="transmembrane region" description="Helical" evidence="2">
    <location>
        <begin position="359"/>
        <end position="375"/>
    </location>
</feature>
<dbReference type="RefSeq" id="WP_256399198.1">
    <property type="nucleotide sequence ID" value="NZ_JANHJR010000001.1"/>
</dbReference>
<feature type="transmembrane region" description="Helical" evidence="2">
    <location>
        <begin position="228"/>
        <end position="249"/>
    </location>
</feature>
<dbReference type="Proteomes" id="UP001597034">
    <property type="component" value="Unassembled WGS sequence"/>
</dbReference>
<feature type="transmembrane region" description="Helical" evidence="2">
    <location>
        <begin position="412"/>
        <end position="435"/>
    </location>
</feature>